<dbReference type="InterPro" id="IPR044661">
    <property type="entry name" value="MED15a/b/c-like"/>
</dbReference>
<evidence type="ECO:0000256" key="1">
    <source>
        <dbReference type="ARBA" id="ARBA00004123"/>
    </source>
</evidence>
<dbReference type="InterPro" id="IPR036529">
    <property type="entry name" value="KIX_dom_sf"/>
</dbReference>
<reference evidence="5" key="1">
    <citation type="submission" date="2019-12" db="EMBL/GenBank/DDBJ databases">
        <title>Genome sequencing and annotation of Brassica cretica.</title>
        <authorList>
            <person name="Studholme D.J."/>
            <person name="Sarris P.F."/>
        </authorList>
    </citation>
    <scope>NUCLEOTIDE SEQUENCE</scope>
    <source>
        <strain evidence="5">PFS-102/07</strain>
        <tissue evidence="5">Leaf</tissue>
    </source>
</reference>
<dbReference type="InterPro" id="IPR036546">
    <property type="entry name" value="MED15_KIX"/>
</dbReference>
<feature type="domain" description="Mediator complex subunit 15 KIX" evidence="4">
    <location>
        <begin position="51"/>
        <end position="74"/>
    </location>
</feature>
<accession>A0A8S9K498</accession>
<name>A0A8S9K498_BRACR</name>
<protein>
    <recommendedName>
        <fullName evidence="4">Mediator complex subunit 15 KIX domain-containing protein</fullName>
    </recommendedName>
</protein>
<organism evidence="5">
    <name type="scientific">Brassica cretica</name>
    <name type="common">Mustard</name>
    <dbReference type="NCBI Taxonomy" id="69181"/>
    <lineage>
        <taxon>Eukaryota</taxon>
        <taxon>Viridiplantae</taxon>
        <taxon>Streptophyta</taxon>
        <taxon>Embryophyta</taxon>
        <taxon>Tracheophyta</taxon>
        <taxon>Spermatophyta</taxon>
        <taxon>Magnoliopsida</taxon>
        <taxon>eudicotyledons</taxon>
        <taxon>Gunneridae</taxon>
        <taxon>Pentapetalae</taxon>
        <taxon>rosids</taxon>
        <taxon>malvids</taxon>
        <taxon>Brassicales</taxon>
        <taxon>Brassicaceae</taxon>
        <taxon>Brassiceae</taxon>
        <taxon>Brassica</taxon>
    </lineage>
</organism>
<dbReference type="Gene3D" id="1.10.246.20">
    <property type="entry name" value="Coactivator CBP, KIX domain"/>
    <property type="match status" value="1"/>
</dbReference>
<comment type="caution">
    <text evidence="5">The sequence shown here is derived from an EMBL/GenBank/DDBJ whole genome shotgun (WGS) entry which is preliminary data.</text>
</comment>
<feature type="non-terminal residue" evidence="5">
    <location>
        <position position="1"/>
    </location>
</feature>
<comment type="subcellular location">
    <subcellularLocation>
        <location evidence="1">Nucleus</location>
    </subcellularLocation>
</comment>
<dbReference type="GO" id="GO:0031490">
    <property type="term" value="F:chromatin DNA binding"/>
    <property type="evidence" value="ECO:0007669"/>
    <property type="project" value="InterPro"/>
</dbReference>
<dbReference type="PANTHER" id="PTHR33137:SF4">
    <property type="entry name" value="MEDIATOR OF RNA POLYMERASE II TRANSCRIPTION SUBUNIT 15A-RELATED"/>
    <property type="match status" value="1"/>
</dbReference>
<dbReference type="GO" id="GO:0003713">
    <property type="term" value="F:transcription coactivator activity"/>
    <property type="evidence" value="ECO:0007669"/>
    <property type="project" value="InterPro"/>
</dbReference>
<evidence type="ECO:0000256" key="2">
    <source>
        <dbReference type="ARBA" id="ARBA00023242"/>
    </source>
</evidence>
<evidence type="ECO:0000256" key="3">
    <source>
        <dbReference type="SAM" id="MobiDB-lite"/>
    </source>
</evidence>
<keyword evidence="2" id="KW-0539">Nucleus</keyword>
<evidence type="ECO:0000259" key="4">
    <source>
        <dbReference type="Pfam" id="PF16987"/>
    </source>
</evidence>
<dbReference type="Pfam" id="PF16987">
    <property type="entry name" value="KIX_2"/>
    <property type="match status" value="2"/>
</dbReference>
<feature type="domain" description="Mediator complex subunit 15 KIX" evidence="4">
    <location>
        <begin position="1"/>
        <end position="37"/>
    </location>
</feature>
<sequence>METLKKHLPYSGPEGINELRRIAARFEEKIFSGAVNQVINRLLNLFFGCFTDYLRKISMKMLTMETKSQNAAGSSSTIPTANNGTSMDS</sequence>
<evidence type="ECO:0000313" key="5">
    <source>
        <dbReference type="EMBL" id="KAF2588981.1"/>
    </source>
</evidence>
<gene>
    <name evidence="5" type="ORF">F2Q70_00040118</name>
</gene>
<dbReference type="GO" id="GO:0005634">
    <property type="term" value="C:nucleus"/>
    <property type="evidence" value="ECO:0007669"/>
    <property type="project" value="UniProtKB-SubCell"/>
</dbReference>
<dbReference type="PANTHER" id="PTHR33137">
    <property type="entry name" value="MEDIATOR OF RNA POLYMERASE II TRANSCRIPTION SUBUNIT 15A-RELATED"/>
    <property type="match status" value="1"/>
</dbReference>
<dbReference type="EMBL" id="QGKY02000190">
    <property type="protein sequence ID" value="KAF2588981.1"/>
    <property type="molecule type" value="Genomic_DNA"/>
</dbReference>
<dbReference type="AlphaFoldDB" id="A0A8S9K498"/>
<proteinExistence type="predicted"/>
<feature type="region of interest" description="Disordered" evidence="3">
    <location>
        <begin position="67"/>
        <end position="89"/>
    </location>
</feature>